<dbReference type="RefSeq" id="WP_168567773.1">
    <property type="nucleotide sequence ID" value="NZ_CP051167.1"/>
</dbReference>
<dbReference type="EMBL" id="CP051167">
    <property type="protein sequence ID" value="QIZ69616.1"/>
    <property type="molecule type" value="Genomic_DNA"/>
</dbReference>
<name>A0A6H1TTS1_9CYAN</name>
<accession>A0A6H1TTS1</accession>
<protein>
    <submittedName>
        <fullName evidence="1">Uncharacterized protein</fullName>
    </submittedName>
</protein>
<dbReference type="Proteomes" id="UP000500857">
    <property type="component" value="Chromosome"/>
</dbReference>
<dbReference type="KEGG" id="oxy:HCG48_02640"/>
<gene>
    <name evidence="1" type="ORF">HCG48_02640</name>
</gene>
<reference evidence="1 2" key="1">
    <citation type="submission" date="2020-04" db="EMBL/GenBank/DDBJ databases">
        <authorList>
            <person name="Basu S."/>
            <person name="Maruthanayagam V."/>
            <person name="Chakraborty S."/>
            <person name="Pramanik A."/>
            <person name="Mukherjee J."/>
            <person name="Brink B."/>
        </authorList>
    </citation>
    <scope>NUCLEOTIDE SEQUENCE [LARGE SCALE GENOMIC DNA]</scope>
    <source>
        <strain evidence="1 2">AP17</strain>
    </source>
</reference>
<proteinExistence type="predicted"/>
<evidence type="ECO:0000313" key="2">
    <source>
        <dbReference type="Proteomes" id="UP000500857"/>
    </source>
</evidence>
<keyword evidence="2" id="KW-1185">Reference proteome</keyword>
<evidence type="ECO:0000313" key="1">
    <source>
        <dbReference type="EMBL" id="QIZ69616.1"/>
    </source>
</evidence>
<organism evidence="1 2">
    <name type="scientific">Oxynema aestuarii AP17</name>
    <dbReference type="NCBI Taxonomy" id="2064643"/>
    <lineage>
        <taxon>Bacteria</taxon>
        <taxon>Bacillati</taxon>
        <taxon>Cyanobacteriota</taxon>
        <taxon>Cyanophyceae</taxon>
        <taxon>Oscillatoriophycideae</taxon>
        <taxon>Oscillatoriales</taxon>
        <taxon>Oscillatoriaceae</taxon>
        <taxon>Oxynema</taxon>
        <taxon>Oxynema aestuarii</taxon>
    </lineage>
</organism>
<sequence length="186" mass="21338">MIQGQNIYRELLQSWAVAYEKAIREYAGRATPKRIVDEAYCYAVEDWTKRLLELGLITAIMEPQYDSMLAAIEHHIENLIAASMWTEQNRPTITLREGRIDELDITIPHCGYSQGCKDKAGINQQDFNKPENLRQFPCQRLGCFVGAVRKYLAPNTLPDQERTTYQMTTVHTEQGCTGVIFVQHRG</sequence>
<dbReference type="AlphaFoldDB" id="A0A6H1TTS1"/>